<comment type="caution">
    <text evidence="2">The sequence shown here is derived from an EMBL/GenBank/DDBJ whole genome shotgun (WGS) entry which is preliminary data.</text>
</comment>
<sequence>MDDAHCKTVEEVLTYFNTDPERGLTGDQVKRNQEKYGLNETSSVGIRIIKWVTVVCEDVSTQEQQLRWLYAPAVCTGSVDTYRERRGGTLQVELCAD</sequence>
<dbReference type="InterPro" id="IPR023298">
    <property type="entry name" value="ATPase_P-typ_TM_dom_sf"/>
</dbReference>
<dbReference type="InterPro" id="IPR004014">
    <property type="entry name" value="ATPase_P-typ_cation-transptr_N"/>
</dbReference>
<reference evidence="2 3" key="1">
    <citation type="submission" date="2023-02" db="EMBL/GenBank/DDBJ databases">
        <title>LHISI_Scaffold_Assembly.</title>
        <authorList>
            <person name="Stuart O.P."/>
            <person name="Cleave R."/>
            <person name="Magrath M.J.L."/>
            <person name="Mikheyev A.S."/>
        </authorList>
    </citation>
    <scope>NUCLEOTIDE SEQUENCE [LARGE SCALE GENOMIC DNA]</scope>
    <source>
        <strain evidence="2">Daus_M_001</strain>
        <tissue evidence="2">Leg muscle</tissue>
    </source>
</reference>
<dbReference type="SUPFAM" id="SSF81665">
    <property type="entry name" value="Calcium ATPase, transmembrane domain M"/>
    <property type="match status" value="1"/>
</dbReference>
<dbReference type="EMBL" id="JARBHB010000011">
    <property type="protein sequence ID" value="KAJ8873002.1"/>
    <property type="molecule type" value="Genomic_DNA"/>
</dbReference>
<evidence type="ECO:0000313" key="2">
    <source>
        <dbReference type="EMBL" id="KAJ8873002.1"/>
    </source>
</evidence>
<accession>A0ABQ9GLU3</accession>
<name>A0ABQ9GLU3_9NEOP</name>
<evidence type="ECO:0000313" key="3">
    <source>
        <dbReference type="Proteomes" id="UP001159363"/>
    </source>
</evidence>
<keyword evidence="3" id="KW-1185">Reference proteome</keyword>
<proteinExistence type="predicted"/>
<gene>
    <name evidence="2" type="ORF">PR048_026618</name>
</gene>
<protein>
    <recommendedName>
        <fullName evidence="1">Cation-transporting P-type ATPase N-terminal domain-containing protein</fullName>
    </recommendedName>
</protein>
<organism evidence="2 3">
    <name type="scientific">Dryococelus australis</name>
    <dbReference type="NCBI Taxonomy" id="614101"/>
    <lineage>
        <taxon>Eukaryota</taxon>
        <taxon>Metazoa</taxon>
        <taxon>Ecdysozoa</taxon>
        <taxon>Arthropoda</taxon>
        <taxon>Hexapoda</taxon>
        <taxon>Insecta</taxon>
        <taxon>Pterygota</taxon>
        <taxon>Neoptera</taxon>
        <taxon>Polyneoptera</taxon>
        <taxon>Phasmatodea</taxon>
        <taxon>Verophasmatodea</taxon>
        <taxon>Anareolatae</taxon>
        <taxon>Phasmatidae</taxon>
        <taxon>Eurycanthinae</taxon>
        <taxon>Dryococelus</taxon>
    </lineage>
</organism>
<evidence type="ECO:0000259" key="1">
    <source>
        <dbReference type="Pfam" id="PF00690"/>
    </source>
</evidence>
<dbReference type="Pfam" id="PF00690">
    <property type="entry name" value="Cation_ATPase_N"/>
    <property type="match status" value="1"/>
</dbReference>
<feature type="domain" description="Cation-transporting P-type ATPase N-terminal" evidence="1">
    <location>
        <begin position="5"/>
        <end position="42"/>
    </location>
</feature>
<dbReference type="Proteomes" id="UP001159363">
    <property type="component" value="Chromosome 10"/>
</dbReference>